<dbReference type="AlphaFoldDB" id="A0A382E074"/>
<accession>A0A382E074</accession>
<dbReference type="Pfam" id="PF04338">
    <property type="entry name" value="DUF481"/>
    <property type="match status" value="1"/>
</dbReference>
<reference evidence="1" key="1">
    <citation type="submission" date="2018-05" db="EMBL/GenBank/DDBJ databases">
        <authorList>
            <person name="Lanie J.A."/>
            <person name="Ng W.-L."/>
            <person name="Kazmierczak K.M."/>
            <person name="Andrzejewski T.M."/>
            <person name="Davidsen T.M."/>
            <person name="Wayne K.J."/>
            <person name="Tettelin H."/>
            <person name="Glass J.I."/>
            <person name="Rusch D."/>
            <person name="Podicherti R."/>
            <person name="Tsui H.-C.T."/>
            <person name="Winkler M.E."/>
        </authorList>
    </citation>
    <scope>NUCLEOTIDE SEQUENCE</scope>
</reference>
<protein>
    <recommendedName>
        <fullName evidence="2">DUF481 domain-containing protein</fullName>
    </recommendedName>
</protein>
<dbReference type="EMBL" id="UINC01042008">
    <property type="protein sequence ID" value="SVB44058.1"/>
    <property type="molecule type" value="Genomic_DNA"/>
</dbReference>
<proteinExistence type="predicted"/>
<sequence>MPSYYSRTKRLSRLILGLLFMLSVSVVEGDDTTLDRILLTDGSQIFGTVLGASKGQVEIRTEFSGILMISADQIESLYSGQPLVLQLKDGRLLKAQPISIAHRKFVVTTAGGDHTTYSVSDIKSINPEPWMLGQGFKWSGFVSFSWDIESGNTDKNELDYLLDTKWRKGSARWILKGEGELDKVSNEKNADNWTLMAKSDHFLTDTRYWGAALYLESDQFADLDRRTFVGGYYGWQWFGKPRFTLMTEPGLAYVTEDFIVASEEKKYISSTWNIDASSNMLGKKTRLYLNQVGVWNLEATEDLVLNTRVGLSVPLLRKVEVAAEIKLEFDSGAPEGIEELDQTYKIRLGYRW</sequence>
<name>A0A382E074_9ZZZZ</name>
<evidence type="ECO:0000313" key="1">
    <source>
        <dbReference type="EMBL" id="SVB44058.1"/>
    </source>
</evidence>
<dbReference type="InterPro" id="IPR007433">
    <property type="entry name" value="DUF481"/>
</dbReference>
<organism evidence="1">
    <name type="scientific">marine metagenome</name>
    <dbReference type="NCBI Taxonomy" id="408172"/>
    <lineage>
        <taxon>unclassified sequences</taxon>
        <taxon>metagenomes</taxon>
        <taxon>ecological metagenomes</taxon>
    </lineage>
</organism>
<gene>
    <name evidence="1" type="ORF">METZ01_LOCUS196912</name>
</gene>
<evidence type="ECO:0008006" key="2">
    <source>
        <dbReference type="Google" id="ProtNLM"/>
    </source>
</evidence>